<gene>
    <name evidence="1" type="ORF">H4R21_004328</name>
</gene>
<keyword evidence="2" id="KW-1185">Reference proteome</keyword>
<feature type="non-terminal residue" evidence="1">
    <location>
        <position position="643"/>
    </location>
</feature>
<reference evidence="1" key="1">
    <citation type="submission" date="2022-07" db="EMBL/GenBank/DDBJ databases">
        <title>Phylogenomic reconstructions and comparative analyses of Kickxellomycotina fungi.</title>
        <authorList>
            <person name="Reynolds N.K."/>
            <person name="Stajich J.E."/>
            <person name="Barry K."/>
            <person name="Grigoriev I.V."/>
            <person name="Crous P."/>
            <person name="Smith M.E."/>
        </authorList>
    </citation>
    <scope>NUCLEOTIDE SEQUENCE</scope>
    <source>
        <strain evidence="1">BCRC 34780</strain>
    </source>
</reference>
<dbReference type="EMBL" id="JANBUN010001603">
    <property type="protein sequence ID" value="KAJ2797427.1"/>
    <property type="molecule type" value="Genomic_DNA"/>
</dbReference>
<comment type="caution">
    <text evidence="1">The sequence shown here is derived from an EMBL/GenBank/DDBJ whole genome shotgun (WGS) entry which is preliminary data.</text>
</comment>
<evidence type="ECO:0000313" key="1">
    <source>
        <dbReference type="EMBL" id="KAJ2797427.1"/>
    </source>
</evidence>
<accession>A0ACC1KXZ6</accession>
<organism evidence="1 2">
    <name type="scientific">Coemansia helicoidea</name>
    <dbReference type="NCBI Taxonomy" id="1286919"/>
    <lineage>
        <taxon>Eukaryota</taxon>
        <taxon>Fungi</taxon>
        <taxon>Fungi incertae sedis</taxon>
        <taxon>Zoopagomycota</taxon>
        <taxon>Kickxellomycotina</taxon>
        <taxon>Kickxellomycetes</taxon>
        <taxon>Kickxellales</taxon>
        <taxon>Kickxellaceae</taxon>
        <taxon>Coemansia</taxon>
    </lineage>
</organism>
<name>A0ACC1KXZ6_9FUNG</name>
<dbReference type="Proteomes" id="UP001140087">
    <property type="component" value="Unassembled WGS sequence"/>
</dbReference>
<proteinExistence type="predicted"/>
<evidence type="ECO:0000313" key="2">
    <source>
        <dbReference type="Proteomes" id="UP001140087"/>
    </source>
</evidence>
<sequence>MTRWLARAAAVAAVAGGVAGNQLWHDVNRYDAHGHECRLRDKQTSCSQLCVDSLSSCPEALQPSCPDGQSFCADGACHDECTADIQAQNLCHCSRSGGKLPGAAAGLVPCAAIPAVTIPDFHPWKPEVDIREACGAAANITDQARTVGVWGSRWLGGDVSAVWAECPSPPAPNYSYSESYWLATFAVNGALALLIALWSVYKRWAERGLRAARALAREGPTPASSIAEKGGSPVPEKGGGGGGGGGRDVGLRGYRGHFLGTACAWMIAVVAVLWVCFLGVWTADYYGSLPGARHGVPYSLALQSSYLELATFLIVWGIFLVLLIGLYALKPRLRNYFRVQTLPADGTHVCVTRVLREVRMLADDVSWLQLGINALTERLKVALSRDREFATCPLERTSKGRLFFTYQCTRYVFDEQTRQFAPFEFDLGTSHRALAARAGGLSAGEAAYRLELVGPNFVEVQVPGLYRAFVRELVSFFYIYQFVFLWAFYFYGYYQVGVVDTGVVLLSATIKVLLRLHSERRLKRMAEQEEPVAVRRDGAWLRLSTRDLVPGDIVEVATGAHMSCDCILIAGGAIVDESSLTGEPLPVRKFPLRVDDGEYSAAGAGRSSTLFAGTIVAQVQPTAQPADSVESDHVLALVRATGT</sequence>
<protein>
    <submittedName>
        <fullName evidence="1">Uncharacterized protein</fullName>
    </submittedName>
</protein>